<dbReference type="CDD" id="cd04301">
    <property type="entry name" value="NAT_SF"/>
    <property type="match status" value="1"/>
</dbReference>
<dbReference type="AlphaFoldDB" id="A0A9D2HJ24"/>
<evidence type="ECO:0000256" key="5">
    <source>
        <dbReference type="RuleBase" id="RU363094"/>
    </source>
</evidence>
<dbReference type="InterPro" id="IPR050680">
    <property type="entry name" value="YpeA/RimI_acetyltransf"/>
</dbReference>
<accession>A0A9D2HJ24</accession>
<comment type="subcellular location">
    <subcellularLocation>
        <location evidence="5">Cytoplasm</location>
    </subcellularLocation>
</comment>
<dbReference type="GO" id="GO:0008999">
    <property type="term" value="F:protein-N-terminal-alanine acetyltransferase activity"/>
    <property type="evidence" value="ECO:0007669"/>
    <property type="project" value="UniProtKB-EC"/>
</dbReference>
<comment type="caution">
    <text evidence="7">The sequence shown here is derived from an EMBL/GenBank/DDBJ whole genome shotgun (WGS) entry which is preliminary data.</text>
</comment>
<keyword evidence="7" id="KW-0687">Ribonucleoprotein</keyword>
<evidence type="ECO:0000313" key="8">
    <source>
        <dbReference type="Proteomes" id="UP000823900"/>
    </source>
</evidence>
<gene>
    <name evidence="7" type="primary">rimI</name>
    <name evidence="7" type="ORF">IAA07_07380</name>
</gene>
<dbReference type="InterPro" id="IPR000182">
    <property type="entry name" value="GNAT_dom"/>
</dbReference>
<dbReference type="GO" id="GO:0005840">
    <property type="term" value="C:ribosome"/>
    <property type="evidence" value="ECO:0007669"/>
    <property type="project" value="UniProtKB-KW"/>
</dbReference>
<dbReference type="NCBIfam" id="TIGR01575">
    <property type="entry name" value="rimI"/>
    <property type="match status" value="1"/>
</dbReference>
<dbReference type="EMBL" id="DWZA01000064">
    <property type="protein sequence ID" value="HJA71389.1"/>
    <property type="molecule type" value="Genomic_DNA"/>
</dbReference>
<dbReference type="Gene3D" id="3.40.630.30">
    <property type="match status" value="1"/>
</dbReference>
<dbReference type="InterPro" id="IPR006464">
    <property type="entry name" value="AcTrfase_RimI/Ard1"/>
</dbReference>
<name>A0A9D2HJ24_9FIRM</name>
<proteinExistence type="inferred from homology"/>
<dbReference type="Pfam" id="PF00583">
    <property type="entry name" value="Acetyltransf_1"/>
    <property type="match status" value="1"/>
</dbReference>
<keyword evidence="3" id="KW-0808">Transferase</keyword>
<keyword evidence="4" id="KW-0012">Acyltransferase</keyword>
<evidence type="ECO:0000256" key="3">
    <source>
        <dbReference type="ARBA" id="ARBA00022679"/>
    </source>
</evidence>
<dbReference type="EC" id="2.3.1.266" evidence="5"/>
<dbReference type="PANTHER" id="PTHR43420:SF44">
    <property type="entry name" value="ACETYLTRANSFERASE YPEA"/>
    <property type="match status" value="1"/>
</dbReference>
<dbReference type="SUPFAM" id="SSF55729">
    <property type="entry name" value="Acyl-CoA N-acyltransferases (Nat)"/>
    <property type="match status" value="1"/>
</dbReference>
<protein>
    <recommendedName>
        <fullName evidence="5">[Ribosomal protein bS18]-alanine N-acetyltransferase</fullName>
        <ecNumber evidence="5">2.3.1.266</ecNumber>
    </recommendedName>
</protein>
<reference evidence="7" key="1">
    <citation type="journal article" date="2021" name="PeerJ">
        <title>Extensive microbial diversity within the chicken gut microbiome revealed by metagenomics and culture.</title>
        <authorList>
            <person name="Gilroy R."/>
            <person name="Ravi A."/>
            <person name="Getino M."/>
            <person name="Pursley I."/>
            <person name="Horton D.L."/>
            <person name="Alikhan N.F."/>
            <person name="Baker D."/>
            <person name="Gharbi K."/>
            <person name="Hall N."/>
            <person name="Watson M."/>
            <person name="Adriaenssens E.M."/>
            <person name="Foster-Nyarko E."/>
            <person name="Jarju S."/>
            <person name="Secka A."/>
            <person name="Antonio M."/>
            <person name="Oren A."/>
            <person name="Chaudhuri R.R."/>
            <person name="La Ragione R."/>
            <person name="Hildebrand F."/>
            <person name="Pallen M.J."/>
        </authorList>
    </citation>
    <scope>NUCLEOTIDE SEQUENCE</scope>
    <source>
        <strain evidence="7">CHK178-16964</strain>
    </source>
</reference>
<dbReference type="InterPro" id="IPR016181">
    <property type="entry name" value="Acyl_CoA_acyltransferase"/>
</dbReference>
<dbReference type="Proteomes" id="UP000823900">
    <property type="component" value="Unassembled WGS sequence"/>
</dbReference>
<evidence type="ECO:0000256" key="4">
    <source>
        <dbReference type="ARBA" id="ARBA00023315"/>
    </source>
</evidence>
<comment type="catalytic activity">
    <reaction evidence="5">
        <text>N-terminal L-alanyl-[ribosomal protein bS18] + acetyl-CoA = N-terminal N(alpha)-acetyl-L-alanyl-[ribosomal protein bS18] + CoA + H(+)</text>
        <dbReference type="Rhea" id="RHEA:43756"/>
        <dbReference type="Rhea" id="RHEA-COMP:10676"/>
        <dbReference type="Rhea" id="RHEA-COMP:10677"/>
        <dbReference type="ChEBI" id="CHEBI:15378"/>
        <dbReference type="ChEBI" id="CHEBI:57287"/>
        <dbReference type="ChEBI" id="CHEBI:57288"/>
        <dbReference type="ChEBI" id="CHEBI:64718"/>
        <dbReference type="ChEBI" id="CHEBI:83683"/>
        <dbReference type="EC" id="2.3.1.266"/>
    </reaction>
</comment>
<comment type="function">
    <text evidence="5">Acetylates the N-terminal alanine of ribosomal protein bS18.</text>
</comment>
<feature type="domain" description="N-acetyltransferase" evidence="6">
    <location>
        <begin position="1"/>
        <end position="140"/>
    </location>
</feature>
<keyword evidence="2 5" id="KW-0963">Cytoplasm</keyword>
<sequence>MALSDAEKVAELERLCFSLPWSKRLVEESVSSPFDTGFVLEQGGEILAYGILSIVAGEGEIQRIAVLPEQRRRGLASKVMEAMKDYAIEQKAESILLEVRQSNEAARNLYKAWGFCEEGIRKGYYSDPKEDAILMGLRGL</sequence>
<dbReference type="PROSITE" id="PS51186">
    <property type="entry name" value="GNAT"/>
    <property type="match status" value="1"/>
</dbReference>
<organism evidence="7 8">
    <name type="scientific">Candidatus Lachnoclostridium stercoravium</name>
    <dbReference type="NCBI Taxonomy" id="2838633"/>
    <lineage>
        <taxon>Bacteria</taxon>
        <taxon>Bacillati</taxon>
        <taxon>Bacillota</taxon>
        <taxon>Clostridia</taxon>
        <taxon>Lachnospirales</taxon>
        <taxon>Lachnospiraceae</taxon>
    </lineage>
</organism>
<evidence type="ECO:0000256" key="2">
    <source>
        <dbReference type="ARBA" id="ARBA00022490"/>
    </source>
</evidence>
<reference evidence="7" key="2">
    <citation type="submission" date="2021-04" db="EMBL/GenBank/DDBJ databases">
        <authorList>
            <person name="Gilroy R."/>
        </authorList>
    </citation>
    <scope>NUCLEOTIDE SEQUENCE</scope>
    <source>
        <strain evidence="7">CHK178-16964</strain>
    </source>
</reference>
<evidence type="ECO:0000259" key="6">
    <source>
        <dbReference type="PROSITE" id="PS51186"/>
    </source>
</evidence>
<dbReference type="GO" id="GO:0005737">
    <property type="term" value="C:cytoplasm"/>
    <property type="evidence" value="ECO:0007669"/>
    <property type="project" value="UniProtKB-SubCell"/>
</dbReference>
<evidence type="ECO:0000256" key="1">
    <source>
        <dbReference type="ARBA" id="ARBA00005395"/>
    </source>
</evidence>
<comment type="similarity">
    <text evidence="1 5">Belongs to the acetyltransferase family. RimI subfamily.</text>
</comment>
<keyword evidence="7" id="KW-0689">Ribosomal protein</keyword>
<evidence type="ECO:0000313" key="7">
    <source>
        <dbReference type="EMBL" id="HJA71389.1"/>
    </source>
</evidence>
<dbReference type="PANTHER" id="PTHR43420">
    <property type="entry name" value="ACETYLTRANSFERASE"/>
    <property type="match status" value="1"/>
</dbReference>